<gene>
    <name evidence="1" type="ORF">GZ77_14525</name>
</gene>
<dbReference type="AlphaFoldDB" id="A0A081N518"/>
<keyword evidence="2" id="KW-1185">Reference proteome</keyword>
<name>A0A081N518_9GAMM</name>
<comment type="caution">
    <text evidence="1">The sequence shown here is derived from an EMBL/GenBank/DDBJ whole genome shotgun (WGS) entry which is preliminary data.</text>
</comment>
<proteinExistence type="predicted"/>
<organism evidence="1 2">
    <name type="scientific">Endozoicomonas montiporae</name>
    <dbReference type="NCBI Taxonomy" id="1027273"/>
    <lineage>
        <taxon>Bacteria</taxon>
        <taxon>Pseudomonadati</taxon>
        <taxon>Pseudomonadota</taxon>
        <taxon>Gammaproteobacteria</taxon>
        <taxon>Oceanospirillales</taxon>
        <taxon>Endozoicomonadaceae</taxon>
        <taxon>Endozoicomonas</taxon>
    </lineage>
</organism>
<protein>
    <submittedName>
        <fullName evidence="1">Uncharacterized protein</fullName>
    </submittedName>
</protein>
<sequence length="86" mass="9538">MNRQLNILIIVFITVSHKVIALDEISSAGLLSYFTVNHLKPGLTLEIHDSLLSSRSSISLFYRGSINAPVATGYLTYSKLGKRFPE</sequence>
<evidence type="ECO:0000313" key="2">
    <source>
        <dbReference type="Proteomes" id="UP000028006"/>
    </source>
</evidence>
<dbReference type="Proteomes" id="UP000028006">
    <property type="component" value="Unassembled WGS sequence"/>
</dbReference>
<dbReference type="EMBL" id="JOKG01000003">
    <property type="protein sequence ID" value="KEQ13541.1"/>
    <property type="molecule type" value="Genomic_DNA"/>
</dbReference>
<accession>A0A081N518</accession>
<reference evidence="1 2" key="1">
    <citation type="submission" date="2014-06" db="EMBL/GenBank/DDBJ databases">
        <title>Whole Genome Sequences of Three Symbiotic Endozoicomonas Bacteria.</title>
        <authorList>
            <person name="Neave M.J."/>
            <person name="Apprill A."/>
            <person name="Voolstra C.R."/>
        </authorList>
    </citation>
    <scope>NUCLEOTIDE SEQUENCE [LARGE SCALE GENOMIC DNA]</scope>
    <source>
        <strain evidence="1 2">LMG 24815</strain>
    </source>
</reference>
<evidence type="ECO:0000313" key="1">
    <source>
        <dbReference type="EMBL" id="KEQ13541.1"/>
    </source>
</evidence>
<dbReference type="RefSeq" id="WP_034876474.1">
    <property type="nucleotide sequence ID" value="NZ_JOKG01000003.1"/>
</dbReference>